<dbReference type="EC" id="3.4.21.-" evidence="7"/>
<dbReference type="Pfam" id="PF03572">
    <property type="entry name" value="Peptidase_S41"/>
    <property type="match status" value="1"/>
</dbReference>
<sequence>MKLNYLLLIISLLLSNSTVKAQEAYFTSDPTLSPDGQTIVFSYDGDLWKVSSTGGEALRLTAMRGEETLPRISPDGKWLAFTATQYGNKDVYVMPINGGDIKQLTFHDASDDVDSWSWDSKNIFFTSSRYNRFSGYKVAINGNTPTRLFEHYFNNVHNVVSHPKTGEIFFNESWESKNFTHRKRYKGDYNPDIKSYNPSTKTYKEYTSYNGKDMWATIDGMGKLFFASDQANGEYNLYTFVDDKKTALTNFKSSIGWPQVSSQGNKVVFTNDYQIFLYDVASNKTKKLNVIINQNNTLYKSQDFKTKNNISYFDVSSDNKKIAFVSRGELFVSDIKGEFIKKLNTNPNERVIEVKWLKDNRTLLYNQTASGYTNLFSIAADGKGQEKRHTSEARNNVNIVLDHKMKNAAYISGRDELRLLDLSTLKSTTIVKDEFWALYPPTPQFSPDNNYILYNAYRNFELDIFTYHIPSKEIINLTNTGVSEGNPTWSSDGKYIYFESNLTQPNFPRGNGNTHIYRMALDKYDAPFKTDKFNDLFKEDEKEDKKDKDKAEKKDEKSEATISVIINKEELMDRIERISPGFGSQNNTYLITDDETTYVYYISNHDEGNRNLWRTIIKPFENNKTEIVDKKPARSGQLVSAKGKHYAMINGSINSMNLSNNKLTKIETEATFRKNLVSEFNQMFHEAWAGFESNFYDEKFHGEDWQKLRDKYAKFLPYLTKRSQLRQLFNDMLGELNTSHFGFNSFGNEDSTYYGSRTSAIGIVFSKDNPYKVKRVVSKSPSDVTGKDIKVGDILTHVNGQKVNNNTNRESYFSEPSIDREMQLIFNRNGKDITVNIHPTSSGALRGLLYDEWVATNQSYVDNKSNNTIAYIHMKNMGGGELNNFMREMVSETYKKDALILDLRNNTGGNVHDAVLQFLSQKPYSKWKYREGKLAPQPNFGPAAKPIIILVNEQTLSDAEVTSAGFKELGLGKVIGTETYRWIIFTSGAGLVDGSFYRLPSWGCYTLSGDNLEFTGVKPDIYIKEDFKDRLTGNQPQLDKAIEEIMNSLKQ</sequence>
<reference evidence="11 12" key="1">
    <citation type="submission" date="2020-08" db="EMBL/GenBank/DDBJ databases">
        <title>Winogradskyella ouciana sp. nov., isolated from the hadal seawater of the Mariana Trench.</title>
        <authorList>
            <person name="He X."/>
        </authorList>
    </citation>
    <scope>NUCLEOTIDE SEQUENCE [LARGE SCALE GENOMIC DNA]</scope>
    <source>
        <strain evidence="11 12">KCTC 22026</strain>
    </source>
</reference>
<evidence type="ECO:0000256" key="9">
    <source>
        <dbReference type="SAM" id="SignalP"/>
    </source>
</evidence>
<evidence type="ECO:0000256" key="8">
    <source>
        <dbReference type="SAM" id="MobiDB-lite"/>
    </source>
</evidence>
<comment type="subcellular location">
    <subcellularLocation>
        <location evidence="1 7">Cytoplasm</location>
    </subcellularLocation>
</comment>
<keyword evidence="6 7" id="KW-0720">Serine protease</keyword>
<dbReference type="PANTHER" id="PTHR43253">
    <property type="entry name" value="TRICORN PROTEASE HOMOLOG 2-RELATED"/>
    <property type="match status" value="1"/>
</dbReference>
<dbReference type="PANTHER" id="PTHR43253:SF1">
    <property type="entry name" value="TRICORN PROTEASE HOMOLOG 2-RELATED"/>
    <property type="match status" value="1"/>
</dbReference>
<evidence type="ECO:0000256" key="5">
    <source>
        <dbReference type="ARBA" id="ARBA00022801"/>
    </source>
</evidence>
<dbReference type="Pfam" id="PF14684">
    <property type="entry name" value="Tricorn_C1"/>
    <property type="match status" value="1"/>
</dbReference>
<evidence type="ECO:0000256" key="4">
    <source>
        <dbReference type="ARBA" id="ARBA00022670"/>
    </source>
</evidence>
<proteinExistence type="inferred from homology"/>
<evidence type="ECO:0000313" key="11">
    <source>
        <dbReference type="EMBL" id="MBC3845120.1"/>
    </source>
</evidence>
<dbReference type="SUPFAM" id="SSF82171">
    <property type="entry name" value="DPP6 N-terminal domain-like"/>
    <property type="match status" value="1"/>
</dbReference>
<dbReference type="InterPro" id="IPR029045">
    <property type="entry name" value="ClpP/crotonase-like_dom_sf"/>
</dbReference>
<dbReference type="EMBL" id="JACOME010000001">
    <property type="protein sequence ID" value="MBC3845120.1"/>
    <property type="molecule type" value="Genomic_DNA"/>
</dbReference>
<evidence type="ECO:0000313" key="12">
    <source>
        <dbReference type="Proteomes" id="UP000607435"/>
    </source>
</evidence>
<keyword evidence="3 7" id="KW-0963">Cytoplasm</keyword>
<feature type="domain" description="PDZ" evidence="10">
    <location>
        <begin position="755"/>
        <end position="830"/>
    </location>
</feature>
<dbReference type="SUPFAM" id="SSF69304">
    <property type="entry name" value="Tricorn protease N-terminal domain"/>
    <property type="match status" value="1"/>
</dbReference>
<protein>
    <recommendedName>
        <fullName evidence="7">Tricorn protease homolog</fullName>
        <ecNumber evidence="7">3.4.21.-</ecNumber>
    </recommendedName>
</protein>
<dbReference type="InterPro" id="IPR036034">
    <property type="entry name" value="PDZ_sf"/>
</dbReference>
<dbReference type="Gene3D" id="2.130.10.10">
    <property type="entry name" value="YVTN repeat-like/Quinoprotein amine dehydrogenase"/>
    <property type="match status" value="1"/>
</dbReference>
<dbReference type="InterPro" id="IPR028204">
    <property type="entry name" value="Tricorn_C1"/>
</dbReference>
<dbReference type="Pfam" id="PF26549">
    <property type="entry name" value="Tricorn_N"/>
    <property type="match status" value="1"/>
</dbReference>
<dbReference type="InterPro" id="IPR005151">
    <property type="entry name" value="Tail-specific_protease"/>
</dbReference>
<dbReference type="Gene3D" id="2.30.42.10">
    <property type="match status" value="1"/>
</dbReference>
<dbReference type="PROSITE" id="PS50106">
    <property type="entry name" value="PDZ"/>
    <property type="match status" value="1"/>
</dbReference>
<dbReference type="Gene3D" id="2.120.10.60">
    <property type="entry name" value="Tricorn protease N-terminal domain"/>
    <property type="match status" value="1"/>
</dbReference>
<dbReference type="InterPro" id="IPR012393">
    <property type="entry name" value="Tricorn_protease"/>
</dbReference>
<evidence type="ECO:0000256" key="7">
    <source>
        <dbReference type="PIRNR" id="PIRNR036421"/>
    </source>
</evidence>
<dbReference type="Pfam" id="PF13180">
    <property type="entry name" value="PDZ_2"/>
    <property type="match status" value="1"/>
</dbReference>
<dbReference type="SUPFAM" id="SSF52096">
    <property type="entry name" value="ClpP/crotonase"/>
    <property type="match status" value="1"/>
</dbReference>
<evidence type="ECO:0000256" key="1">
    <source>
        <dbReference type="ARBA" id="ARBA00004496"/>
    </source>
</evidence>
<comment type="similarity">
    <text evidence="2 7">Belongs to the peptidase S41B family.</text>
</comment>
<keyword evidence="5 7" id="KW-0378">Hydrolase</keyword>
<dbReference type="Gene3D" id="3.30.750.44">
    <property type="match status" value="1"/>
</dbReference>
<accession>A0ABR6XYN3</accession>
<evidence type="ECO:0000256" key="2">
    <source>
        <dbReference type="ARBA" id="ARBA00008524"/>
    </source>
</evidence>
<dbReference type="InterPro" id="IPR015943">
    <property type="entry name" value="WD40/YVTN_repeat-like_dom_sf"/>
</dbReference>
<dbReference type="RefSeq" id="WP_186844249.1">
    <property type="nucleotide sequence ID" value="NZ_JACOME010000001.1"/>
</dbReference>
<evidence type="ECO:0000256" key="3">
    <source>
        <dbReference type="ARBA" id="ARBA00022490"/>
    </source>
</evidence>
<dbReference type="CDD" id="cd07562">
    <property type="entry name" value="Peptidase_S41_TRI"/>
    <property type="match status" value="1"/>
</dbReference>
<evidence type="ECO:0000259" key="10">
    <source>
        <dbReference type="PROSITE" id="PS50106"/>
    </source>
</evidence>
<keyword evidence="4 7" id="KW-0645">Protease</keyword>
<dbReference type="SMART" id="SM00245">
    <property type="entry name" value="TSPc"/>
    <property type="match status" value="1"/>
</dbReference>
<dbReference type="Gene3D" id="3.90.226.10">
    <property type="entry name" value="2-enoyl-CoA Hydratase, Chain A, domain 1"/>
    <property type="match status" value="1"/>
</dbReference>
<organism evidence="11 12">
    <name type="scientific">Winogradskyella echinorum</name>
    <dbReference type="NCBI Taxonomy" id="538189"/>
    <lineage>
        <taxon>Bacteria</taxon>
        <taxon>Pseudomonadati</taxon>
        <taxon>Bacteroidota</taxon>
        <taxon>Flavobacteriia</taxon>
        <taxon>Flavobacteriales</taxon>
        <taxon>Flavobacteriaceae</taxon>
        <taxon>Winogradskyella</taxon>
    </lineage>
</organism>
<dbReference type="Proteomes" id="UP000607435">
    <property type="component" value="Unassembled WGS sequence"/>
</dbReference>
<feature type="region of interest" description="Disordered" evidence="8">
    <location>
        <begin position="540"/>
        <end position="559"/>
    </location>
</feature>
<keyword evidence="12" id="KW-1185">Reference proteome</keyword>
<dbReference type="PIRSF" id="PIRSF036421">
    <property type="entry name" value="Tricorn_protease"/>
    <property type="match status" value="1"/>
</dbReference>
<evidence type="ECO:0000256" key="6">
    <source>
        <dbReference type="ARBA" id="ARBA00022825"/>
    </source>
</evidence>
<name>A0ABR6XYN3_9FLAO</name>
<feature type="chain" id="PRO_5046775269" description="Tricorn protease homolog" evidence="9">
    <location>
        <begin position="22"/>
        <end position="1051"/>
    </location>
</feature>
<gene>
    <name evidence="11" type="ORF">H6H04_01900</name>
</gene>
<comment type="caution">
    <text evidence="11">The sequence shown here is derived from an EMBL/GenBank/DDBJ whole genome shotgun (WGS) entry which is preliminary data.</text>
</comment>
<dbReference type="Pfam" id="PF26550">
    <property type="entry name" value="Tricorn_2nd"/>
    <property type="match status" value="1"/>
</dbReference>
<comment type="function">
    <text evidence="7">Degrades oligopeptides.</text>
</comment>
<keyword evidence="9" id="KW-0732">Signal</keyword>
<dbReference type="SUPFAM" id="SSF50156">
    <property type="entry name" value="PDZ domain-like"/>
    <property type="match status" value="1"/>
</dbReference>
<feature type="signal peptide" evidence="9">
    <location>
        <begin position="1"/>
        <end position="21"/>
    </location>
</feature>
<dbReference type="InterPro" id="IPR001478">
    <property type="entry name" value="PDZ"/>
</dbReference>